<dbReference type="GO" id="GO:0005634">
    <property type="term" value="C:nucleus"/>
    <property type="evidence" value="ECO:0007669"/>
    <property type="project" value="UniProtKB-SubCell"/>
</dbReference>
<dbReference type="PANTHER" id="PTHR31314:SF113">
    <property type="entry name" value="MYB FAMILY TRANSCRIPTION FACTOR MPH1"/>
    <property type="match status" value="1"/>
</dbReference>
<feature type="region of interest" description="Disordered" evidence="5">
    <location>
        <begin position="178"/>
        <end position="216"/>
    </location>
</feature>
<protein>
    <recommendedName>
        <fullName evidence="6">HTH myb-type domain-containing protein</fullName>
    </recommendedName>
</protein>
<evidence type="ECO:0000256" key="3">
    <source>
        <dbReference type="ARBA" id="ARBA00023163"/>
    </source>
</evidence>
<evidence type="ECO:0000256" key="5">
    <source>
        <dbReference type="SAM" id="MobiDB-lite"/>
    </source>
</evidence>
<comment type="caution">
    <text evidence="7">The sequence shown here is derived from an EMBL/GenBank/DDBJ whole genome shotgun (WGS) entry which is preliminary data.</text>
</comment>
<keyword evidence="8" id="KW-1185">Reference proteome</keyword>
<proteinExistence type="predicted"/>
<dbReference type="InterPro" id="IPR001005">
    <property type="entry name" value="SANT/Myb"/>
</dbReference>
<dbReference type="PROSITE" id="PS51294">
    <property type="entry name" value="HTH_MYB"/>
    <property type="match status" value="1"/>
</dbReference>
<feature type="region of interest" description="Disordered" evidence="5">
    <location>
        <begin position="139"/>
        <end position="159"/>
    </location>
</feature>
<keyword evidence="3" id="KW-0804">Transcription</keyword>
<dbReference type="InterPro" id="IPR009057">
    <property type="entry name" value="Homeodomain-like_sf"/>
</dbReference>
<dbReference type="Pfam" id="PF00249">
    <property type="entry name" value="Myb_DNA-binding"/>
    <property type="match status" value="1"/>
</dbReference>
<evidence type="ECO:0000256" key="4">
    <source>
        <dbReference type="ARBA" id="ARBA00023242"/>
    </source>
</evidence>
<sequence length="216" mass="24380">MSILMIMTSPGAEMKRSRRNEVRRYNKSEVPRLRWTPELHNHFIEAVEQLGGKYNATPKRILQRMSVEGLKISHVKSHLQMYRSSKDGSKVANVVLWPWEGSHVYKANHQQNDEPQIICTNRVVDTECNGWPFQTKKVDDNEYEEAQTSGQEGDGELSENCELSLSFNSSVTTQCAAAEDKEPSWPLVVDDPISQSGSDSGNHPPQASLLNLDLNI</sequence>
<dbReference type="Gene3D" id="1.10.10.60">
    <property type="entry name" value="Homeodomain-like"/>
    <property type="match status" value="1"/>
</dbReference>
<evidence type="ECO:0000313" key="8">
    <source>
        <dbReference type="Proteomes" id="UP001634007"/>
    </source>
</evidence>
<accession>A0ABD3M2V8</accession>
<dbReference type="InterPro" id="IPR017930">
    <property type="entry name" value="Myb_dom"/>
</dbReference>
<dbReference type="FunFam" id="1.10.10.60:FF:000007">
    <property type="entry name" value="Two-component response regulator"/>
    <property type="match status" value="1"/>
</dbReference>
<dbReference type="EMBL" id="JBJKBG010000001">
    <property type="protein sequence ID" value="KAL3754875.1"/>
    <property type="molecule type" value="Genomic_DNA"/>
</dbReference>
<dbReference type="InterPro" id="IPR006447">
    <property type="entry name" value="Myb_dom_plants"/>
</dbReference>
<evidence type="ECO:0000313" key="7">
    <source>
        <dbReference type="EMBL" id="KAL3754875.1"/>
    </source>
</evidence>
<dbReference type="GO" id="GO:0010468">
    <property type="term" value="P:regulation of gene expression"/>
    <property type="evidence" value="ECO:0007669"/>
    <property type="project" value="UniProtKB-ARBA"/>
</dbReference>
<keyword evidence="4" id="KW-0539">Nucleus</keyword>
<keyword evidence="2" id="KW-0805">Transcription regulation</keyword>
<dbReference type="SUPFAM" id="SSF46689">
    <property type="entry name" value="Homeodomain-like"/>
    <property type="match status" value="1"/>
</dbReference>
<dbReference type="AlphaFoldDB" id="A0ABD3M2V8"/>
<feature type="domain" description="HTH myb-type" evidence="6">
    <location>
        <begin position="27"/>
        <end position="87"/>
    </location>
</feature>
<organism evidence="7 8">
    <name type="scientific">Eucalyptus globulus</name>
    <name type="common">Tasmanian blue gum</name>
    <dbReference type="NCBI Taxonomy" id="34317"/>
    <lineage>
        <taxon>Eukaryota</taxon>
        <taxon>Viridiplantae</taxon>
        <taxon>Streptophyta</taxon>
        <taxon>Embryophyta</taxon>
        <taxon>Tracheophyta</taxon>
        <taxon>Spermatophyta</taxon>
        <taxon>Magnoliopsida</taxon>
        <taxon>eudicotyledons</taxon>
        <taxon>Gunneridae</taxon>
        <taxon>Pentapetalae</taxon>
        <taxon>rosids</taxon>
        <taxon>malvids</taxon>
        <taxon>Myrtales</taxon>
        <taxon>Myrtaceae</taxon>
        <taxon>Myrtoideae</taxon>
        <taxon>Eucalypteae</taxon>
        <taxon>Eucalyptus</taxon>
    </lineage>
</organism>
<evidence type="ECO:0000256" key="1">
    <source>
        <dbReference type="ARBA" id="ARBA00004123"/>
    </source>
</evidence>
<feature type="compositionally biased region" description="Polar residues" evidence="5">
    <location>
        <begin position="193"/>
        <end position="209"/>
    </location>
</feature>
<evidence type="ECO:0000259" key="6">
    <source>
        <dbReference type="PROSITE" id="PS51294"/>
    </source>
</evidence>
<reference evidence="7 8" key="1">
    <citation type="submission" date="2024-11" db="EMBL/GenBank/DDBJ databases">
        <title>Chromosome-level genome assembly of Eucalyptus globulus Labill. provides insights into its genome evolution.</title>
        <authorList>
            <person name="Li X."/>
        </authorList>
    </citation>
    <scope>NUCLEOTIDE SEQUENCE [LARGE SCALE GENOMIC DNA]</scope>
    <source>
        <strain evidence="7">CL2024</strain>
        <tissue evidence="7">Fresh tender leaves</tissue>
    </source>
</reference>
<dbReference type="Proteomes" id="UP001634007">
    <property type="component" value="Unassembled WGS sequence"/>
</dbReference>
<comment type="subcellular location">
    <subcellularLocation>
        <location evidence="1">Nucleus</location>
    </subcellularLocation>
</comment>
<dbReference type="InterPro" id="IPR046955">
    <property type="entry name" value="PHR1-like"/>
</dbReference>
<dbReference type="NCBIfam" id="TIGR01557">
    <property type="entry name" value="myb_SHAQKYF"/>
    <property type="match status" value="1"/>
</dbReference>
<name>A0ABD3M2V8_EUCGL</name>
<dbReference type="PANTHER" id="PTHR31314">
    <property type="entry name" value="MYB FAMILY TRANSCRIPTION FACTOR PHL7-LIKE"/>
    <property type="match status" value="1"/>
</dbReference>
<evidence type="ECO:0000256" key="2">
    <source>
        <dbReference type="ARBA" id="ARBA00023015"/>
    </source>
</evidence>
<gene>
    <name evidence="7" type="ORF">ACJRO7_002038</name>
</gene>